<reference evidence="6" key="1">
    <citation type="submission" date="2023-06" db="EMBL/GenBank/DDBJ databases">
        <title>Gordonia sp. nov. and Pseudochrobactrum sp. nov., two species isolated from the burying beetle Nicrophorus vespilloides.</title>
        <authorList>
            <person name="Poehlein A."/>
            <person name="Guzman J."/>
            <person name="Daniel R."/>
            <person name="Vilcinskas A."/>
        </authorList>
    </citation>
    <scope>NUCLEOTIDE SEQUENCE</scope>
    <source>
        <strain evidence="6">MP11Mi</strain>
    </source>
</reference>
<dbReference type="InterPro" id="IPR050109">
    <property type="entry name" value="HTH-type_TetR-like_transc_reg"/>
</dbReference>
<dbReference type="PANTHER" id="PTHR30055">
    <property type="entry name" value="HTH-TYPE TRANSCRIPTIONAL REGULATOR RUTR"/>
    <property type="match status" value="1"/>
</dbReference>
<dbReference type="GO" id="GO:0003700">
    <property type="term" value="F:DNA-binding transcription factor activity"/>
    <property type="evidence" value="ECO:0007669"/>
    <property type="project" value="TreeGrafter"/>
</dbReference>
<protein>
    <recommendedName>
        <fullName evidence="5">HTH tetR-type domain-containing protein</fullName>
    </recommendedName>
</protein>
<dbReference type="PANTHER" id="PTHR30055:SF234">
    <property type="entry name" value="HTH-TYPE TRANSCRIPTIONAL REGULATOR BETI"/>
    <property type="match status" value="1"/>
</dbReference>
<dbReference type="AlphaFoldDB" id="A0AA97CXI7"/>
<gene>
    <name evidence="6" type="ORF">MP11Mi_20350</name>
</gene>
<dbReference type="RefSeq" id="WP_420038800.1">
    <property type="nucleotide sequence ID" value="NZ_CP128986.1"/>
</dbReference>
<dbReference type="InterPro" id="IPR001647">
    <property type="entry name" value="HTH_TetR"/>
</dbReference>
<keyword evidence="3" id="KW-0804">Transcription</keyword>
<dbReference type="PROSITE" id="PS50977">
    <property type="entry name" value="HTH_TETR_2"/>
    <property type="match status" value="1"/>
</dbReference>
<organism evidence="6">
    <name type="scientific">Gordonia sp. MP11Mi</name>
    <dbReference type="NCBI Taxonomy" id="3022769"/>
    <lineage>
        <taxon>Bacteria</taxon>
        <taxon>Bacillati</taxon>
        <taxon>Actinomycetota</taxon>
        <taxon>Actinomycetes</taxon>
        <taxon>Mycobacteriales</taxon>
        <taxon>Gordoniaceae</taxon>
        <taxon>Gordonia</taxon>
    </lineage>
</organism>
<dbReference type="Gene3D" id="1.10.357.10">
    <property type="entry name" value="Tetracycline Repressor, domain 2"/>
    <property type="match status" value="1"/>
</dbReference>
<name>A0AA97CXI7_9ACTN</name>
<evidence type="ECO:0000256" key="2">
    <source>
        <dbReference type="ARBA" id="ARBA00023125"/>
    </source>
</evidence>
<dbReference type="GO" id="GO:0000976">
    <property type="term" value="F:transcription cis-regulatory region binding"/>
    <property type="evidence" value="ECO:0007669"/>
    <property type="project" value="TreeGrafter"/>
</dbReference>
<evidence type="ECO:0000259" key="5">
    <source>
        <dbReference type="PROSITE" id="PS50977"/>
    </source>
</evidence>
<evidence type="ECO:0000256" key="3">
    <source>
        <dbReference type="ARBA" id="ARBA00023163"/>
    </source>
</evidence>
<accession>A0AA97CXI7</accession>
<sequence>MSASDEVLAATRRVVQRVGLDALTLAAVAREAGIGRATVYRRYSSREELIGALVADELDRLEQMLLGRLRFADQPRETVHMLVREVLDYNARNEPLVAALRIDASRLLPWLIRAGSQPTLVDIVTDRALSHIEPSPLAAYLHPDPPAAVEFMVSAIYAELLSPARHMSHAQVADYITSAICPTV</sequence>
<feature type="DNA-binding region" description="H-T-H motif" evidence="4">
    <location>
        <begin position="24"/>
        <end position="43"/>
    </location>
</feature>
<evidence type="ECO:0000256" key="4">
    <source>
        <dbReference type="PROSITE-ProRule" id="PRU00335"/>
    </source>
</evidence>
<evidence type="ECO:0000256" key="1">
    <source>
        <dbReference type="ARBA" id="ARBA00023015"/>
    </source>
</evidence>
<dbReference type="PRINTS" id="PR00455">
    <property type="entry name" value="HTHTETR"/>
</dbReference>
<keyword evidence="2 4" id="KW-0238">DNA-binding</keyword>
<dbReference type="Pfam" id="PF00440">
    <property type="entry name" value="TetR_N"/>
    <property type="match status" value="1"/>
</dbReference>
<dbReference type="InterPro" id="IPR009057">
    <property type="entry name" value="Homeodomain-like_sf"/>
</dbReference>
<proteinExistence type="predicted"/>
<keyword evidence="1" id="KW-0805">Transcription regulation</keyword>
<evidence type="ECO:0000313" key="6">
    <source>
        <dbReference type="EMBL" id="WOC12939.1"/>
    </source>
</evidence>
<feature type="domain" description="HTH tetR-type" evidence="5">
    <location>
        <begin position="1"/>
        <end position="61"/>
    </location>
</feature>
<dbReference type="EMBL" id="CP128986">
    <property type="protein sequence ID" value="WOC12939.1"/>
    <property type="molecule type" value="Genomic_DNA"/>
</dbReference>
<dbReference type="SUPFAM" id="SSF46689">
    <property type="entry name" value="Homeodomain-like"/>
    <property type="match status" value="1"/>
</dbReference>